<comment type="caution">
    <text evidence="4">The sequence shown here is derived from an EMBL/GenBank/DDBJ whole genome shotgun (WGS) entry which is preliminary data.</text>
</comment>
<feature type="signal peptide" evidence="2">
    <location>
        <begin position="1"/>
        <end position="29"/>
    </location>
</feature>
<sequence>MKKKQGFRFLAGFLCCVLLVCGITLPASAAQFSDVPYGEWFSESVYDLVDQGIVNGKTPTTFKPYDKLTRAEFVTMLAKTVLTKSEVDQYRFKGSFRDVFPSQWYNPYVNWASEAGVVNGYEDKTFRPEQYVTREELARMVTNFARATGRQMTPDTTEINFTDKAKISNFAKASVSLCQRCGIINGYEDGSFRPGNTANRGEAATLYARFLKKCASVDYSILRKRVNNIPVRAVEFDPSNFRPHVALGNNLVDGQESASSIVQRSGARIAVNAAFFDMKSYMPVGTIVTDGRVVTIDNKYPDKSAFTLDSSGNASVENYVTWYTATLQKEDGFESVIQKVSANKWPSSSTDAARLVFTRDWGHTLCFDAKDAVTVDSEGFITSVAADKDVAIPSLDEGYVLAQRSRRQYEGDFFDSCQVGDRISLDLNYDGSSTQDIMLSVAAGPRLVKNGQVYGGLNTYISEGFSDPNITTYTALRMCIGIKPDGNLLIATATCTLQELSSILVKLGCSDGINLDGGGSATLYVGGQWLCGPQSRKLNNMIVFQ</sequence>
<protein>
    <submittedName>
        <fullName evidence="4">S-layer homology domain-containing protein</fullName>
    </submittedName>
</protein>
<evidence type="ECO:0000256" key="2">
    <source>
        <dbReference type="SAM" id="SignalP"/>
    </source>
</evidence>
<feature type="domain" description="SLH" evidence="3">
    <location>
        <begin position="158"/>
        <end position="221"/>
    </location>
</feature>
<dbReference type="PROSITE" id="PS51272">
    <property type="entry name" value="SLH"/>
    <property type="match status" value="3"/>
</dbReference>
<feature type="chain" id="PRO_5045213100" evidence="2">
    <location>
        <begin position="30"/>
        <end position="545"/>
    </location>
</feature>
<evidence type="ECO:0000259" key="3">
    <source>
        <dbReference type="PROSITE" id="PS51272"/>
    </source>
</evidence>
<dbReference type="PANTHER" id="PTHR40446">
    <property type="entry name" value="N-ACETYLGLUCOSAMINE-1-PHOSPHODIESTER ALPHA-N-ACETYLGLUCOSAMINIDASE"/>
    <property type="match status" value="1"/>
</dbReference>
<evidence type="ECO:0000313" key="4">
    <source>
        <dbReference type="EMBL" id="MCQ4838538.1"/>
    </source>
</evidence>
<evidence type="ECO:0000313" key="5">
    <source>
        <dbReference type="Proteomes" id="UP001524473"/>
    </source>
</evidence>
<keyword evidence="5" id="KW-1185">Reference proteome</keyword>
<organism evidence="4 5">
    <name type="scientific">Neglectibacter timonensis</name>
    <dbReference type="NCBI Taxonomy" id="1776382"/>
    <lineage>
        <taxon>Bacteria</taxon>
        <taxon>Bacillati</taxon>
        <taxon>Bacillota</taxon>
        <taxon>Clostridia</taxon>
        <taxon>Eubacteriales</taxon>
        <taxon>Oscillospiraceae</taxon>
        <taxon>Neglectibacter</taxon>
    </lineage>
</organism>
<gene>
    <name evidence="4" type="ORF">NE695_01255</name>
</gene>
<proteinExistence type="predicted"/>
<keyword evidence="2" id="KW-0732">Signal</keyword>
<feature type="domain" description="SLH" evidence="3">
    <location>
        <begin position="92"/>
        <end position="155"/>
    </location>
</feature>
<reference evidence="4 5" key="1">
    <citation type="submission" date="2022-06" db="EMBL/GenBank/DDBJ databases">
        <title>Isolation of gut microbiota from human fecal samples.</title>
        <authorList>
            <person name="Pamer E.G."/>
            <person name="Barat B."/>
            <person name="Waligurski E."/>
            <person name="Medina S."/>
            <person name="Paddock L."/>
            <person name="Mostad J."/>
        </authorList>
    </citation>
    <scope>NUCLEOTIDE SEQUENCE [LARGE SCALE GENOMIC DNA]</scope>
    <source>
        <strain evidence="4 5">DFI.9.73</strain>
    </source>
</reference>
<dbReference type="PANTHER" id="PTHR40446:SF2">
    <property type="entry name" value="N-ACETYLGLUCOSAMINE-1-PHOSPHODIESTER ALPHA-N-ACETYLGLUCOSAMINIDASE"/>
    <property type="match status" value="1"/>
</dbReference>
<dbReference type="InterPro" id="IPR018711">
    <property type="entry name" value="NAGPA"/>
</dbReference>
<dbReference type="Pfam" id="PF00395">
    <property type="entry name" value="SLH"/>
    <property type="match status" value="3"/>
</dbReference>
<accession>A0ABT1RV36</accession>
<dbReference type="InterPro" id="IPR001119">
    <property type="entry name" value="SLH_dom"/>
</dbReference>
<dbReference type="Pfam" id="PF09992">
    <property type="entry name" value="NAGPA"/>
    <property type="match status" value="1"/>
</dbReference>
<dbReference type="EMBL" id="JANFZH010000002">
    <property type="protein sequence ID" value="MCQ4838538.1"/>
    <property type="molecule type" value="Genomic_DNA"/>
</dbReference>
<evidence type="ECO:0000256" key="1">
    <source>
        <dbReference type="ARBA" id="ARBA00022737"/>
    </source>
</evidence>
<dbReference type="RefSeq" id="WP_256191463.1">
    <property type="nucleotide sequence ID" value="NZ_CAJKKG010000019.1"/>
</dbReference>
<feature type="domain" description="SLH" evidence="3">
    <location>
        <begin position="28"/>
        <end position="91"/>
    </location>
</feature>
<keyword evidence="1" id="KW-0677">Repeat</keyword>
<name>A0ABT1RV36_9FIRM</name>
<dbReference type="Proteomes" id="UP001524473">
    <property type="component" value="Unassembled WGS sequence"/>
</dbReference>